<feature type="transmembrane region" description="Helical" evidence="1">
    <location>
        <begin position="12"/>
        <end position="36"/>
    </location>
</feature>
<reference evidence="2 3" key="1">
    <citation type="journal article" date="2012" name="Proc. Natl. Acad. Sci. U.S.A.">
        <title>Genome streamlining and chemical defense in a coral reef symbiosis.</title>
        <authorList>
            <person name="Kwan J.C."/>
            <person name="Donia M.S."/>
            <person name="Han A.W."/>
            <person name="Hirose E."/>
            <person name="Haygood M.G."/>
            <person name="Schmidt E.W."/>
        </authorList>
    </citation>
    <scope>NUCLEOTIDE SEQUENCE [LARGE SCALE GENOMIC DNA]</scope>
    <source>
        <strain evidence="2 3">L2</strain>
    </source>
</reference>
<keyword evidence="3" id="KW-1185">Reference proteome</keyword>
<dbReference type="HOGENOM" id="CLU_3306448_0_0_5"/>
<proteinExistence type="predicted"/>
<evidence type="ECO:0000313" key="3">
    <source>
        <dbReference type="Proteomes" id="UP000010077"/>
    </source>
</evidence>
<keyword evidence="1" id="KW-0472">Membrane</keyword>
<dbReference type="AlphaFoldDB" id="K7YGQ5"/>
<dbReference type="Proteomes" id="UP000010077">
    <property type="component" value="Chromosome"/>
</dbReference>
<evidence type="ECO:0000313" key="2">
    <source>
        <dbReference type="EMBL" id="AFX98765.1"/>
    </source>
</evidence>
<keyword evidence="1" id="KW-0812">Transmembrane</keyword>
<sequence length="39" mass="4516">MPSLYILINNKAILSMLFISKLFLKWFEIGIITIICNSI</sequence>
<dbReference type="KEGG" id="thal:A1OE_574"/>
<organism evidence="2 3">
    <name type="scientific">Candidatus Endolissoclinum faulkneri L2</name>
    <dbReference type="NCBI Taxonomy" id="1193729"/>
    <lineage>
        <taxon>Bacteria</taxon>
        <taxon>Pseudomonadati</taxon>
        <taxon>Pseudomonadota</taxon>
        <taxon>Alphaproteobacteria</taxon>
        <taxon>Rhodospirillales</taxon>
        <taxon>Rhodospirillaceae</taxon>
        <taxon>Candidatus Endolissoclinum</taxon>
    </lineage>
</organism>
<evidence type="ECO:0000256" key="1">
    <source>
        <dbReference type="SAM" id="Phobius"/>
    </source>
</evidence>
<name>K7YGQ5_9PROT</name>
<gene>
    <name evidence="2" type="ORF">A1OE_574</name>
</gene>
<dbReference type="EMBL" id="CP003539">
    <property type="protein sequence ID" value="AFX98765.1"/>
    <property type="molecule type" value="Genomic_DNA"/>
</dbReference>
<keyword evidence="1" id="KW-1133">Transmembrane helix</keyword>
<protein>
    <submittedName>
        <fullName evidence="2">Uncharacterized protein</fullName>
    </submittedName>
</protein>
<accession>K7YGQ5</accession>